<keyword evidence="2" id="KW-1185">Reference proteome</keyword>
<organism evidence="1 2">
    <name type="scientific">Coprinellus micaceus</name>
    <name type="common">Glistening ink-cap mushroom</name>
    <name type="synonym">Coprinus micaceus</name>
    <dbReference type="NCBI Taxonomy" id="71717"/>
    <lineage>
        <taxon>Eukaryota</taxon>
        <taxon>Fungi</taxon>
        <taxon>Dikarya</taxon>
        <taxon>Basidiomycota</taxon>
        <taxon>Agaricomycotina</taxon>
        <taxon>Agaricomycetes</taxon>
        <taxon>Agaricomycetidae</taxon>
        <taxon>Agaricales</taxon>
        <taxon>Agaricineae</taxon>
        <taxon>Psathyrellaceae</taxon>
        <taxon>Coprinellus</taxon>
    </lineage>
</organism>
<evidence type="ECO:0008006" key="3">
    <source>
        <dbReference type="Google" id="ProtNLM"/>
    </source>
</evidence>
<name>A0A4Y7SNW0_COPMI</name>
<protein>
    <recommendedName>
        <fullName evidence="3">CxC1-like cysteine cluster associated with KDZ transposases domain-containing protein</fullName>
    </recommendedName>
</protein>
<evidence type="ECO:0000313" key="1">
    <source>
        <dbReference type="EMBL" id="TEB23452.1"/>
    </source>
</evidence>
<dbReference type="OrthoDB" id="2505969at2759"/>
<dbReference type="PANTHER" id="PTHR33096:SF1">
    <property type="entry name" value="CXC1-LIKE CYSTEINE CLUSTER ASSOCIATED WITH KDZ TRANSPOSASES DOMAIN-CONTAINING PROTEIN"/>
    <property type="match status" value="1"/>
</dbReference>
<dbReference type="Pfam" id="PF18758">
    <property type="entry name" value="KDZ"/>
    <property type="match status" value="1"/>
</dbReference>
<accession>A0A4Y7SNW0</accession>
<gene>
    <name evidence="1" type="ORF">FA13DRAFT_1798085</name>
</gene>
<dbReference type="AlphaFoldDB" id="A0A4Y7SNW0"/>
<dbReference type="Proteomes" id="UP000298030">
    <property type="component" value="Unassembled WGS sequence"/>
</dbReference>
<reference evidence="1 2" key="1">
    <citation type="journal article" date="2019" name="Nat. Ecol. Evol.">
        <title>Megaphylogeny resolves global patterns of mushroom evolution.</title>
        <authorList>
            <person name="Varga T."/>
            <person name="Krizsan K."/>
            <person name="Foldi C."/>
            <person name="Dima B."/>
            <person name="Sanchez-Garcia M."/>
            <person name="Sanchez-Ramirez S."/>
            <person name="Szollosi G.J."/>
            <person name="Szarkandi J.G."/>
            <person name="Papp V."/>
            <person name="Albert L."/>
            <person name="Andreopoulos W."/>
            <person name="Angelini C."/>
            <person name="Antonin V."/>
            <person name="Barry K.W."/>
            <person name="Bougher N.L."/>
            <person name="Buchanan P."/>
            <person name="Buyck B."/>
            <person name="Bense V."/>
            <person name="Catcheside P."/>
            <person name="Chovatia M."/>
            <person name="Cooper J."/>
            <person name="Damon W."/>
            <person name="Desjardin D."/>
            <person name="Finy P."/>
            <person name="Geml J."/>
            <person name="Haridas S."/>
            <person name="Hughes K."/>
            <person name="Justo A."/>
            <person name="Karasinski D."/>
            <person name="Kautmanova I."/>
            <person name="Kiss B."/>
            <person name="Kocsube S."/>
            <person name="Kotiranta H."/>
            <person name="LaButti K.M."/>
            <person name="Lechner B.E."/>
            <person name="Liimatainen K."/>
            <person name="Lipzen A."/>
            <person name="Lukacs Z."/>
            <person name="Mihaltcheva S."/>
            <person name="Morgado L.N."/>
            <person name="Niskanen T."/>
            <person name="Noordeloos M.E."/>
            <person name="Ohm R.A."/>
            <person name="Ortiz-Santana B."/>
            <person name="Ovrebo C."/>
            <person name="Racz N."/>
            <person name="Riley R."/>
            <person name="Savchenko A."/>
            <person name="Shiryaev A."/>
            <person name="Soop K."/>
            <person name="Spirin V."/>
            <person name="Szebenyi C."/>
            <person name="Tomsovsky M."/>
            <person name="Tulloss R.E."/>
            <person name="Uehling J."/>
            <person name="Grigoriev I.V."/>
            <person name="Vagvolgyi C."/>
            <person name="Papp T."/>
            <person name="Martin F.M."/>
            <person name="Miettinen O."/>
            <person name="Hibbett D.S."/>
            <person name="Nagy L.G."/>
        </authorList>
    </citation>
    <scope>NUCLEOTIDE SEQUENCE [LARGE SCALE GENOMIC DNA]</scope>
    <source>
        <strain evidence="1 2">FP101781</strain>
    </source>
</reference>
<dbReference type="InterPro" id="IPR040521">
    <property type="entry name" value="KDZ"/>
</dbReference>
<evidence type="ECO:0000313" key="2">
    <source>
        <dbReference type="Proteomes" id="UP000298030"/>
    </source>
</evidence>
<comment type="caution">
    <text evidence="1">The sequence shown here is derived from an EMBL/GenBank/DDBJ whole genome shotgun (WGS) entry which is preliminary data.</text>
</comment>
<dbReference type="EMBL" id="QPFP01000078">
    <property type="protein sequence ID" value="TEB23452.1"/>
    <property type="molecule type" value="Genomic_DNA"/>
</dbReference>
<proteinExistence type="predicted"/>
<dbReference type="PANTHER" id="PTHR33096">
    <property type="entry name" value="CXC2 DOMAIN-CONTAINING PROTEIN"/>
    <property type="match status" value="1"/>
</dbReference>
<sequence>MPWWMHISGGDIQALVGPTETGASYGPVEPLAEDLDITLPVVDLTITLVEAGYLGNSPEEPTMAISLKALDLYRVLCQRKPSFSFEAFAKVLCDLYQTPYRRQWHIALADAFDVFLTIKHSVHTCLAQALGRSLDNWWVMNSCPPCMYEQMGDLQVFLSDYWVDVPEVDHFMLEDIKLRDPEVPPATWDEEVVEEEGEQETIEKEEKGEVTECVRNWKAVQADSKKRTMEIFDETGWFACGCWHDLILAKYPLAIVNWALEVLGDRLRIGYDIGCAFQGTVMSTTLGKKFAKSKLRSCINVYHGYVHNFACQCTNHPNNIEGCGIEDLKTMEQFVSASNATASSIRYTLKYHWHMLLDLFLQQSDKDKYSHLGLMIQNNYRQALNIIQQSTPLLDDILQQMGAKREDLDTWQHDQAQYFATLGKEPEADIHKVAYVELLQEMEAAEKAANSKTKGFLSTVPGDWDPSQGGQTYNGELSRTWKLKTERQWVCQKLNQLTREVIEMELKMGITT</sequence>